<dbReference type="KEGG" id="vgo:GJW-30_1_00777"/>
<sequence>MRPTPPKRFEGQTDEQFAIGLKNWRESHDYQAKMVNLFEIWRQCEFASCRRQHACRHDPFVCFRAYRKALTNEVWLERRDEALSLVYFVLGPEGEEARAAAPEALQKRWRECKLRGFD</sequence>
<dbReference type="Proteomes" id="UP000236884">
    <property type="component" value="Chromosome"/>
</dbReference>
<gene>
    <name evidence="1" type="ORF">GJW-30_1_00777</name>
</gene>
<organism evidence="1 2">
    <name type="scientific">Variibacter gotjawalensis</name>
    <dbReference type="NCBI Taxonomy" id="1333996"/>
    <lineage>
        <taxon>Bacteria</taxon>
        <taxon>Pseudomonadati</taxon>
        <taxon>Pseudomonadota</taxon>
        <taxon>Alphaproteobacteria</taxon>
        <taxon>Hyphomicrobiales</taxon>
        <taxon>Nitrobacteraceae</taxon>
        <taxon>Variibacter</taxon>
    </lineage>
</organism>
<name>A0A0S3PR37_9BRAD</name>
<dbReference type="OrthoDB" id="8161184at2"/>
<protein>
    <submittedName>
        <fullName evidence="1">Uncharacterized protein</fullName>
    </submittedName>
</protein>
<keyword evidence="2" id="KW-1185">Reference proteome</keyword>
<accession>A0A0S3PR37</accession>
<reference evidence="1 2" key="1">
    <citation type="submission" date="2015-08" db="EMBL/GenBank/DDBJ databases">
        <title>Investigation of the bacterial diversity of lava forest soil.</title>
        <authorList>
            <person name="Lee J.S."/>
        </authorList>
    </citation>
    <scope>NUCLEOTIDE SEQUENCE [LARGE SCALE GENOMIC DNA]</scope>
    <source>
        <strain evidence="1 2">GJW-30</strain>
    </source>
</reference>
<dbReference type="RefSeq" id="WP_096351875.1">
    <property type="nucleotide sequence ID" value="NZ_AP014946.1"/>
</dbReference>
<evidence type="ECO:0000313" key="2">
    <source>
        <dbReference type="Proteomes" id="UP000236884"/>
    </source>
</evidence>
<dbReference type="EMBL" id="AP014946">
    <property type="protein sequence ID" value="BAT58254.1"/>
    <property type="molecule type" value="Genomic_DNA"/>
</dbReference>
<evidence type="ECO:0000313" key="1">
    <source>
        <dbReference type="EMBL" id="BAT58254.1"/>
    </source>
</evidence>
<dbReference type="AlphaFoldDB" id="A0A0S3PR37"/>
<proteinExistence type="predicted"/>